<reference evidence="1" key="2">
    <citation type="submission" date="2023-01" db="EMBL/GenBank/DDBJ databases">
        <authorList>
            <person name="Sun Q."/>
            <person name="Evtushenko L."/>
        </authorList>
    </citation>
    <scope>NUCLEOTIDE SEQUENCE</scope>
    <source>
        <strain evidence="1">VKM B-2789</strain>
    </source>
</reference>
<organism evidence="1 2">
    <name type="scientific">Ancylobacter defluvii</name>
    <dbReference type="NCBI Taxonomy" id="1282440"/>
    <lineage>
        <taxon>Bacteria</taxon>
        <taxon>Pseudomonadati</taxon>
        <taxon>Pseudomonadota</taxon>
        <taxon>Alphaproteobacteria</taxon>
        <taxon>Hyphomicrobiales</taxon>
        <taxon>Xanthobacteraceae</taxon>
        <taxon>Ancylobacter</taxon>
    </lineage>
</organism>
<reference evidence="1" key="1">
    <citation type="journal article" date="2014" name="Int. J. Syst. Evol. Microbiol.">
        <title>Complete genome sequence of Corynebacterium casei LMG S-19264T (=DSM 44701T), isolated from a smear-ripened cheese.</title>
        <authorList>
            <consortium name="US DOE Joint Genome Institute (JGI-PGF)"/>
            <person name="Walter F."/>
            <person name="Albersmeier A."/>
            <person name="Kalinowski J."/>
            <person name="Ruckert C."/>
        </authorList>
    </citation>
    <scope>NUCLEOTIDE SEQUENCE</scope>
    <source>
        <strain evidence="1">VKM B-2789</strain>
    </source>
</reference>
<dbReference type="Proteomes" id="UP001143330">
    <property type="component" value="Unassembled WGS sequence"/>
</dbReference>
<dbReference type="RefSeq" id="WP_213361957.1">
    <property type="nucleotide sequence ID" value="NZ_BSFM01000001.1"/>
</dbReference>
<sequence>MGPLKLYWWRPAGTSKSNLDDEIGWVTSRKISQSDVILASRNECELISIGGIPSTVPRHSALTDLKAPCHSGSMTPDFFSANARPRRSGLLATDRRPRYPAGLGYPNARHERHHLKSCIALRG</sequence>
<name>A0A9W6JT29_9HYPH</name>
<proteinExistence type="predicted"/>
<evidence type="ECO:0000313" key="2">
    <source>
        <dbReference type="Proteomes" id="UP001143330"/>
    </source>
</evidence>
<gene>
    <name evidence="1" type="ORF">GCM10017653_00170</name>
</gene>
<comment type="caution">
    <text evidence="1">The sequence shown here is derived from an EMBL/GenBank/DDBJ whole genome shotgun (WGS) entry which is preliminary data.</text>
</comment>
<dbReference type="EMBL" id="BSFM01000001">
    <property type="protein sequence ID" value="GLK81948.1"/>
    <property type="molecule type" value="Genomic_DNA"/>
</dbReference>
<protein>
    <submittedName>
        <fullName evidence="1">Uncharacterized protein</fullName>
    </submittedName>
</protein>
<evidence type="ECO:0000313" key="1">
    <source>
        <dbReference type="EMBL" id="GLK81948.1"/>
    </source>
</evidence>
<accession>A0A9W6JT29</accession>
<dbReference type="AlphaFoldDB" id="A0A9W6JT29"/>
<keyword evidence="2" id="KW-1185">Reference proteome</keyword>